<protein>
    <recommendedName>
        <fullName evidence="8">Dynein light chain</fullName>
    </recommendedName>
</protein>
<dbReference type="PROSITE" id="PS01239">
    <property type="entry name" value="DYNEIN_LIGHT_1"/>
    <property type="match status" value="1"/>
</dbReference>
<evidence type="ECO:0000256" key="8">
    <source>
        <dbReference type="RuleBase" id="RU365010"/>
    </source>
</evidence>
<dbReference type="GO" id="GO:0007017">
    <property type="term" value="P:microtubule-based process"/>
    <property type="evidence" value="ECO:0007669"/>
    <property type="project" value="InterPro"/>
</dbReference>
<dbReference type="EMBL" id="JAUCMV010000005">
    <property type="protein sequence ID" value="KAK0399727.1"/>
    <property type="molecule type" value="Genomic_DNA"/>
</dbReference>
<dbReference type="PANTHER" id="PTHR11886:SF55">
    <property type="entry name" value="DYNEIN LIGHT CHAIN 2, CYTOPLASMIC-RELATED"/>
    <property type="match status" value="1"/>
</dbReference>
<evidence type="ECO:0000313" key="9">
    <source>
        <dbReference type="EMBL" id="KAK0399727.1"/>
    </source>
</evidence>
<comment type="subcellular location">
    <subcellularLocation>
        <location evidence="1 8">Cytoplasm</location>
        <location evidence="1 8">Cytoskeleton</location>
    </subcellularLocation>
</comment>
<dbReference type="PANTHER" id="PTHR11886">
    <property type="entry name" value="DYNEIN LIGHT CHAIN"/>
    <property type="match status" value="1"/>
</dbReference>
<dbReference type="SMART" id="SM01375">
    <property type="entry name" value="Dynein_light"/>
    <property type="match status" value="1"/>
</dbReference>
<comment type="caution">
    <text evidence="9">The sequence shown here is derived from an EMBL/GenBank/DDBJ whole genome shotgun (WGS) entry which is preliminary data.</text>
</comment>
<gene>
    <name evidence="9" type="ORF">QR680_003181</name>
</gene>
<dbReference type="AlphaFoldDB" id="A0AA39H5P8"/>
<sequence length="93" mass="10708">MGDSIFDRVEVKETDMDAVMVKASIDITREAQKLFKYDKDVAAHIKETIESRFGPTWHCVVGKSFGSRVSYEQQHFILLKVNRTSVMIFKCGY</sequence>
<dbReference type="SUPFAM" id="SSF54648">
    <property type="entry name" value="DLC"/>
    <property type="match status" value="1"/>
</dbReference>
<evidence type="ECO:0000256" key="2">
    <source>
        <dbReference type="ARBA" id="ARBA00010156"/>
    </source>
</evidence>
<evidence type="ECO:0000313" key="10">
    <source>
        <dbReference type="Proteomes" id="UP001175271"/>
    </source>
</evidence>
<dbReference type="Gene3D" id="3.30.740.10">
    <property type="entry name" value="Protein Inhibitor Of Neuronal Nitric Oxide Synthase"/>
    <property type="match status" value="1"/>
</dbReference>
<dbReference type="InterPro" id="IPR019763">
    <property type="entry name" value="Dynein_light_1/2_CS"/>
</dbReference>
<keyword evidence="3 8" id="KW-0963">Cytoplasm</keyword>
<reference evidence="9" key="1">
    <citation type="submission" date="2023-06" db="EMBL/GenBank/DDBJ databases">
        <title>Genomic analysis of the entomopathogenic nematode Steinernema hermaphroditum.</title>
        <authorList>
            <person name="Schwarz E.M."/>
            <person name="Heppert J.K."/>
            <person name="Baniya A."/>
            <person name="Schwartz H.T."/>
            <person name="Tan C.-H."/>
            <person name="Antoshechkin I."/>
            <person name="Sternberg P.W."/>
            <person name="Goodrich-Blair H."/>
            <person name="Dillman A.R."/>
        </authorList>
    </citation>
    <scope>NUCLEOTIDE SEQUENCE</scope>
    <source>
        <strain evidence="9">PS9179</strain>
        <tissue evidence="9">Whole animal</tissue>
    </source>
</reference>
<dbReference type="FunFam" id="3.30.740.10:FF:000006">
    <property type="entry name" value="Dynein light chain"/>
    <property type="match status" value="1"/>
</dbReference>
<dbReference type="GO" id="GO:0005874">
    <property type="term" value="C:microtubule"/>
    <property type="evidence" value="ECO:0007669"/>
    <property type="project" value="UniProtKB-KW"/>
</dbReference>
<evidence type="ECO:0000256" key="1">
    <source>
        <dbReference type="ARBA" id="ARBA00004245"/>
    </source>
</evidence>
<dbReference type="Proteomes" id="UP001175271">
    <property type="component" value="Unassembled WGS sequence"/>
</dbReference>
<keyword evidence="6 8" id="KW-0505">Motor protein</keyword>
<evidence type="ECO:0000256" key="5">
    <source>
        <dbReference type="ARBA" id="ARBA00023017"/>
    </source>
</evidence>
<accession>A0AA39H5P8</accession>
<keyword evidence="5 8" id="KW-0243">Dynein</keyword>
<dbReference type="InterPro" id="IPR001372">
    <property type="entry name" value="Dynein_light_chain_typ-1/2"/>
</dbReference>
<comment type="similarity">
    <text evidence="2 8">Belongs to the dynein light chain family.</text>
</comment>
<organism evidence="9 10">
    <name type="scientific">Steinernema hermaphroditum</name>
    <dbReference type="NCBI Taxonomy" id="289476"/>
    <lineage>
        <taxon>Eukaryota</taxon>
        <taxon>Metazoa</taxon>
        <taxon>Ecdysozoa</taxon>
        <taxon>Nematoda</taxon>
        <taxon>Chromadorea</taxon>
        <taxon>Rhabditida</taxon>
        <taxon>Tylenchina</taxon>
        <taxon>Panagrolaimomorpha</taxon>
        <taxon>Strongyloidoidea</taxon>
        <taxon>Steinernematidae</taxon>
        <taxon>Steinernema</taxon>
    </lineage>
</organism>
<evidence type="ECO:0000256" key="4">
    <source>
        <dbReference type="ARBA" id="ARBA00022701"/>
    </source>
</evidence>
<evidence type="ECO:0000256" key="3">
    <source>
        <dbReference type="ARBA" id="ARBA00022490"/>
    </source>
</evidence>
<keyword evidence="4 8" id="KW-0493">Microtubule</keyword>
<keyword evidence="10" id="KW-1185">Reference proteome</keyword>
<dbReference type="Pfam" id="PF01221">
    <property type="entry name" value="Dynein_light"/>
    <property type="match status" value="1"/>
</dbReference>
<dbReference type="InterPro" id="IPR037177">
    <property type="entry name" value="DLC_sf"/>
</dbReference>
<name>A0AA39H5P8_9BILA</name>
<dbReference type="GO" id="GO:0005868">
    <property type="term" value="C:cytoplasmic dynein complex"/>
    <property type="evidence" value="ECO:0007669"/>
    <property type="project" value="TreeGrafter"/>
</dbReference>
<dbReference type="GO" id="GO:0045505">
    <property type="term" value="F:dynein intermediate chain binding"/>
    <property type="evidence" value="ECO:0007669"/>
    <property type="project" value="TreeGrafter"/>
</dbReference>
<evidence type="ECO:0000256" key="7">
    <source>
        <dbReference type="ARBA" id="ARBA00023212"/>
    </source>
</evidence>
<keyword evidence="7 8" id="KW-0206">Cytoskeleton</keyword>
<proteinExistence type="inferred from homology"/>
<evidence type="ECO:0000256" key="6">
    <source>
        <dbReference type="ARBA" id="ARBA00023175"/>
    </source>
</evidence>